<dbReference type="EMBL" id="CABITT030000004">
    <property type="protein sequence ID" value="VVB00622.1"/>
    <property type="molecule type" value="Genomic_DNA"/>
</dbReference>
<dbReference type="InterPro" id="IPR016024">
    <property type="entry name" value="ARM-type_fold"/>
</dbReference>
<keyword evidence="3" id="KW-0813">Transport</keyword>
<dbReference type="GO" id="GO:0015031">
    <property type="term" value="P:protein transport"/>
    <property type="evidence" value="ECO:0007669"/>
    <property type="project" value="UniProtKB-KW"/>
</dbReference>
<evidence type="ECO:0000256" key="2">
    <source>
        <dbReference type="ARBA" id="ARBA00010704"/>
    </source>
</evidence>
<evidence type="ECO:0000256" key="4">
    <source>
        <dbReference type="ARBA" id="ARBA00022753"/>
    </source>
</evidence>
<dbReference type="SUPFAM" id="SSF48371">
    <property type="entry name" value="ARM repeat"/>
    <property type="match status" value="1"/>
</dbReference>
<proteinExistence type="inferred from homology"/>
<keyword evidence="8" id="KW-1185">Reference proteome</keyword>
<evidence type="ECO:0000313" key="8">
    <source>
        <dbReference type="Proteomes" id="UP000489600"/>
    </source>
</evidence>
<organism evidence="7 8">
    <name type="scientific">Arabis nemorensis</name>
    <dbReference type="NCBI Taxonomy" id="586526"/>
    <lineage>
        <taxon>Eukaryota</taxon>
        <taxon>Viridiplantae</taxon>
        <taxon>Streptophyta</taxon>
        <taxon>Embryophyta</taxon>
        <taxon>Tracheophyta</taxon>
        <taxon>Spermatophyta</taxon>
        <taxon>Magnoliopsida</taxon>
        <taxon>eudicotyledons</taxon>
        <taxon>Gunneridae</taxon>
        <taxon>Pentapetalae</taxon>
        <taxon>rosids</taxon>
        <taxon>malvids</taxon>
        <taxon>Brassicales</taxon>
        <taxon>Brassicaceae</taxon>
        <taxon>Arabideae</taxon>
        <taxon>Arabis</taxon>
    </lineage>
</organism>
<evidence type="ECO:0000313" key="7">
    <source>
        <dbReference type="EMBL" id="VVB00622.1"/>
    </source>
</evidence>
<evidence type="ECO:0000256" key="3">
    <source>
        <dbReference type="ARBA" id="ARBA00022448"/>
    </source>
</evidence>
<accession>A0A565BIE8</accession>
<gene>
    <name evidence="7" type="ORF">ANE_LOCUS11066</name>
</gene>
<sequence>MEFEFRRRDYGAKHESQLLHRSRTHKHPLSSTLDSRQPQAKTVGSSDLGFFDPLRGVDVDVSVEEKVEDTSISLEAVTQDLMKEWKSLKRMLMQRFPVSKVISFSPISNIIMKGSKVETSSSLSHLEKTGSEQTSLEETARMINQQEYLAKVHELRDGITSAWQAEDRVTSLKLSIKVTKLLMDTTVLQFYPTVFVIVTDMLDMLGDMVWERIKQKAELDVDGIVISSLLNDFQASDICLEARETCYNWFCKVGSVREILPRIYLELAILPCWRFLTHQPMEVLDRLVMMVRGIADPLASLYCHLYMVHRMQKFGFCNSGYLIKCIKDIKDVLAPVLKDKDGYSYITDDKKLLFSLMEPAIDYIMKCLLRTGRQENNVLGVLEELGFGSNQSSYNSSHVSIVLHHLLKELPSELVSSQAMEILHMIKCSNDYSFSQILNYRLLGNRLCEGTSQASFLSSLINEVIQAASQYQTLYDYLRIMDAYVDLMLQNEMKNHLDALLDDIVTLAHDKFLSEEEQASLQSIILKLLSHFEDLQEVLPLNHFIEILDLMSGTSKTSVNMHLLNMGTRNGCICDSTTVQLLFEVSQALYDATDFVNIKDDDNRQTAHLISRFVEMVDYGAEMERHLMFLAECREAFNGIHELKETLVRSSNTLAVKALKEGKKHINFVKSCLAFSEVTIPSVSTPTKQLNLYLETAEVALLGGLISHSDGLVMSAVECLENVALTNGLKSVDVDSMASAVCKLCSLLVMVPGNPEKGVMEILKSIFSATCSSSWAMPRLKVKIFCAIISLLSTLSQDNLPYHSANPEIIGNDLLFFGDSSYKKELVLCTQLVLRELVDAIEQESSQIARGNMALEASNCISSALVMNENVSQLCSKLLETAKGCLGAKDSYLKSTKK</sequence>
<evidence type="ECO:0000256" key="5">
    <source>
        <dbReference type="ARBA" id="ARBA00022927"/>
    </source>
</evidence>
<comment type="similarity">
    <text evidence="2">Belongs to the VPS35L family.</text>
</comment>
<evidence type="ECO:0000256" key="1">
    <source>
        <dbReference type="ARBA" id="ARBA00004177"/>
    </source>
</evidence>
<comment type="caution">
    <text evidence="7">The sequence shown here is derived from an EMBL/GenBank/DDBJ whole genome shotgun (WGS) entry which is preliminary data.</text>
</comment>
<dbReference type="InterPro" id="IPR029705">
    <property type="entry name" value="VPS35L"/>
</dbReference>
<feature type="region of interest" description="Disordered" evidence="6">
    <location>
        <begin position="21"/>
        <end position="47"/>
    </location>
</feature>
<dbReference type="PANTHER" id="PTHR13673:SF0">
    <property type="entry name" value="VPS35 ENDOSOMAL PROTEIN-SORTING FACTOR-LIKE"/>
    <property type="match status" value="1"/>
</dbReference>
<name>A0A565BIE8_9BRAS</name>
<reference evidence="7" key="1">
    <citation type="submission" date="2019-07" db="EMBL/GenBank/DDBJ databases">
        <authorList>
            <person name="Dittberner H."/>
        </authorList>
    </citation>
    <scope>NUCLEOTIDE SEQUENCE [LARGE SCALE GENOMIC DNA]</scope>
</reference>
<keyword evidence="4" id="KW-0967">Endosome</keyword>
<dbReference type="PANTHER" id="PTHR13673">
    <property type="entry name" value="ESOPHAGEAL CANCER ASSOCIATED PROTEIN"/>
    <property type="match status" value="1"/>
</dbReference>
<dbReference type="OrthoDB" id="1734063at2759"/>
<protein>
    <submittedName>
        <fullName evidence="7">Uncharacterized protein</fullName>
    </submittedName>
</protein>
<dbReference type="AlphaFoldDB" id="A0A565BIE8"/>
<comment type="subcellular location">
    <subcellularLocation>
        <location evidence="1">Endosome</location>
    </subcellularLocation>
</comment>
<dbReference type="GO" id="GO:0005768">
    <property type="term" value="C:endosome"/>
    <property type="evidence" value="ECO:0007669"/>
    <property type="project" value="UniProtKB-SubCell"/>
</dbReference>
<keyword evidence="5" id="KW-0653">Protein transport</keyword>
<feature type="compositionally biased region" description="Polar residues" evidence="6">
    <location>
        <begin position="29"/>
        <end position="45"/>
    </location>
</feature>
<evidence type="ECO:0000256" key="6">
    <source>
        <dbReference type="SAM" id="MobiDB-lite"/>
    </source>
</evidence>
<dbReference type="Proteomes" id="UP000489600">
    <property type="component" value="Unassembled WGS sequence"/>
</dbReference>
<dbReference type="GO" id="GO:0032456">
    <property type="term" value="P:endocytic recycling"/>
    <property type="evidence" value="ECO:0007669"/>
    <property type="project" value="InterPro"/>
</dbReference>